<dbReference type="GO" id="GO:0019867">
    <property type="term" value="C:outer membrane"/>
    <property type="evidence" value="ECO:0007669"/>
    <property type="project" value="InterPro"/>
</dbReference>
<accession>A0A480AU30</accession>
<protein>
    <recommendedName>
        <fullName evidence="2">peptidoglycan lytic exotransglycosylase</fullName>
        <ecNumber evidence="2">4.2.2.n1</ecNumber>
    </recommendedName>
    <alternativeName>
        <fullName evidence="5">Murein hydrolase A</fullName>
    </alternativeName>
</protein>
<gene>
    <name evidence="7" type="ORF">AQPW35_34510</name>
</gene>
<dbReference type="InterPro" id="IPR026044">
    <property type="entry name" value="MltA"/>
</dbReference>
<dbReference type="GO" id="GO:0004553">
    <property type="term" value="F:hydrolase activity, hydrolyzing O-glycosyl compounds"/>
    <property type="evidence" value="ECO:0007669"/>
    <property type="project" value="InterPro"/>
</dbReference>
<organism evidence="7 8">
    <name type="scientific">Pseudaquabacterium pictum</name>
    <dbReference type="NCBI Taxonomy" id="2315236"/>
    <lineage>
        <taxon>Bacteria</taxon>
        <taxon>Pseudomonadati</taxon>
        <taxon>Pseudomonadota</taxon>
        <taxon>Betaproteobacteria</taxon>
        <taxon>Burkholderiales</taxon>
        <taxon>Sphaerotilaceae</taxon>
        <taxon>Pseudaquabacterium</taxon>
    </lineage>
</organism>
<feature type="domain" description="Lytic transglycosylase MltA" evidence="6">
    <location>
        <begin position="134"/>
        <end position="276"/>
    </location>
</feature>
<evidence type="ECO:0000256" key="4">
    <source>
        <dbReference type="ARBA" id="ARBA00023316"/>
    </source>
</evidence>
<comment type="catalytic activity">
    <reaction evidence="1">
        <text>Exolytic cleavage of the (1-&gt;4)-beta-glycosidic linkage between N-acetylmuramic acid (MurNAc) and N-acetylglucosamine (GlcNAc) residues in peptidoglycan, from either the reducing or the non-reducing ends of the peptidoglycan chains, with concomitant formation of a 1,6-anhydrobond in the MurNAc residue.</text>
        <dbReference type="EC" id="4.2.2.n1"/>
    </reaction>
</comment>
<evidence type="ECO:0000256" key="1">
    <source>
        <dbReference type="ARBA" id="ARBA00001420"/>
    </source>
</evidence>
<keyword evidence="8" id="KW-1185">Reference proteome</keyword>
<dbReference type="EMBL" id="BJCL01000009">
    <property type="protein sequence ID" value="GCL64370.1"/>
    <property type="molecule type" value="Genomic_DNA"/>
</dbReference>
<comment type="caution">
    <text evidence="7">The sequence shown here is derived from an EMBL/GenBank/DDBJ whole genome shotgun (WGS) entry which is preliminary data.</text>
</comment>
<dbReference type="GO" id="GO:0008933">
    <property type="term" value="F:peptidoglycan lytic transglycosylase activity"/>
    <property type="evidence" value="ECO:0007669"/>
    <property type="project" value="TreeGrafter"/>
</dbReference>
<evidence type="ECO:0000259" key="6">
    <source>
        <dbReference type="SMART" id="SM00925"/>
    </source>
</evidence>
<dbReference type="Pfam" id="PF06725">
    <property type="entry name" value="3D"/>
    <property type="match status" value="1"/>
</dbReference>
<dbReference type="EC" id="4.2.2.n1" evidence="2"/>
<dbReference type="Gene3D" id="2.40.40.10">
    <property type="entry name" value="RlpA-like domain"/>
    <property type="match status" value="2"/>
</dbReference>
<dbReference type="GO" id="GO:0009254">
    <property type="term" value="P:peptidoglycan turnover"/>
    <property type="evidence" value="ECO:0007669"/>
    <property type="project" value="InterPro"/>
</dbReference>
<keyword evidence="3" id="KW-0456">Lyase</keyword>
<dbReference type="GO" id="GO:0071555">
    <property type="term" value="P:cell wall organization"/>
    <property type="evidence" value="ECO:0007669"/>
    <property type="project" value="UniProtKB-KW"/>
</dbReference>
<dbReference type="InterPro" id="IPR005300">
    <property type="entry name" value="MltA_B"/>
</dbReference>
<dbReference type="PIRSF" id="PIRSF019422">
    <property type="entry name" value="MltA"/>
    <property type="match status" value="1"/>
</dbReference>
<dbReference type="Pfam" id="PF03562">
    <property type="entry name" value="MltA"/>
    <property type="match status" value="1"/>
</dbReference>
<dbReference type="InterPro" id="IPR010611">
    <property type="entry name" value="3D_dom"/>
</dbReference>
<dbReference type="PANTHER" id="PTHR30124">
    <property type="entry name" value="MEMBRANE-BOUND LYTIC MUREIN TRANSGLYCOSYLASE A"/>
    <property type="match status" value="1"/>
</dbReference>
<dbReference type="GO" id="GO:0009253">
    <property type="term" value="P:peptidoglycan catabolic process"/>
    <property type="evidence" value="ECO:0007669"/>
    <property type="project" value="TreeGrafter"/>
</dbReference>
<evidence type="ECO:0000313" key="7">
    <source>
        <dbReference type="EMBL" id="GCL64370.1"/>
    </source>
</evidence>
<keyword evidence="4" id="KW-0961">Cell wall biogenesis/degradation</keyword>
<dbReference type="CDD" id="cd14668">
    <property type="entry name" value="mlta_B"/>
    <property type="match status" value="1"/>
</dbReference>
<name>A0A480AU30_9BURK</name>
<dbReference type="Gene3D" id="2.40.240.50">
    <property type="entry name" value="Barwin-like endoglucanases"/>
    <property type="match status" value="1"/>
</dbReference>
<evidence type="ECO:0000313" key="8">
    <source>
        <dbReference type="Proteomes" id="UP000301751"/>
    </source>
</evidence>
<evidence type="ECO:0000256" key="3">
    <source>
        <dbReference type="ARBA" id="ARBA00023239"/>
    </source>
</evidence>
<evidence type="ECO:0000256" key="5">
    <source>
        <dbReference type="ARBA" id="ARBA00030918"/>
    </source>
</evidence>
<dbReference type="SMART" id="SM00925">
    <property type="entry name" value="MltA"/>
    <property type="match status" value="1"/>
</dbReference>
<dbReference type="Proteomes" id="UP000301751">
    <property type="component" value="Unassembled WGS sequence"/>
</dbReference>
<dbReference type="PANTHER" id="PTHR30124:SF0">
    <property type="entry name" value="MEMBRANE-BOUND LYTIC MUREIN TRANSGLYCOSYLASE A"/>
    <property type="match status" value="1"/>
</dbReference>
<dbReference type="AlphaFoldDB" id="A0A480AU30"/>
<sequence>MLALVLAGCAVAPPLPPAPVPAPAAPPPAAPAALPEPPTAATTLLRPRARWVPVDWSALPGLADERPRELWPALRAGCARPAPGWAEVCARALAFQPPDDTFAWQFLQRELQPYRLESLEGSADGLATGYFEPLVAATRTPQPGFAVPLHRPPADLAQRKPWYTRQQIDTLPAAQAALRGQVIAWVPSPLDALVLQIQGSGRLRITEPDGRVQTVRLAFAGHNDQPYRSVGRWLIDQGELRPDAASWPAIRQWGERAGPARLQQMLWANPRVVFFREEPLPDDGAGPRGAQGVPLTAGRSVAVDPQAVPYGTPLWISTTEPLSATPLRRLVMAQDTGTAIQGAVRIDYFWGVGEQAEQQAGRMKQPLQVWALWPR</sequence>
<reference evidence="8" key="1">
    <citation type="submission" date="2019-03" db="EMBL/GenBank/DDBJ databases">
        <title>Aquabacterium pictum sp.nov., the first bacteriochlorophyll a-containing freshwater bacterium in the genus Aquabacterium of the class Betaproteobacteria.</title>
        <authorList>
            <person name="Hirose S."/>
            <person name="Tank M."/>
            <person name="Hara E."/>
            <person name="Tamaki H."/>
            <person name="Takaichi S."/>
            <person name="Haruta S."/>
            <person name="Hanada S."/>
        </authorList>
    </citation>
    <scope>NUCLEOTIDE SEQUENCE [LARGE SCALE GENOMIC DNA]</scope>
    <source>
        <strain evidence="8">W35</strain>
    </source>
</reference>
<dbReference type="CDD" id="cd14485">
    <property type="entry name" value="mltA_like_LT_A"/>
    <property type="match status" value="1"/>
</dbReference>
<evidence type="ECO:0000256" key="2">
    <source>
        <dbReference type="ARBA" id="ARBA00012587"/>
    </source>
</evidence>
<dbReference type="InterPro" id="IPR036908">
    <property type="entry name" value="RlpA-like_sf"/>
</dbReference>
<proteinExistence type="predicted"/>
<dbReference type="SUPFAM" id="SSF50685">
    <property type="entry name" value="Barwin-like endoglucanases"/>
    <property type="match status" value="1"/>
</dbReference>